<sequence>MDSTATDMEFHQYAEILIQQAQASQQMDAQEDAPPEPVPPSASGPCPTEPQPHTARSASASRTRKTQITLANLFNYDLVSTVGEGLEFYWPGSIKNLEDDLLVHDRAAAEANSGSPPSTIPSTAF</sequence>
<dbReference type="Proteomes" id="UP000054477">
    <property type="component" value="Unassembled WGS sequence"/>
</dbReference>
<accession>A0A0C9XCN4</accession>
<evidence type="ECO:0000313" key="3">
    <source>
        <dbReference type="EMBL" id="KIK02651.1"/>
    </source>
</evidence>
<reference evidence="3 4" key="1">
    <citation type="submission" date="2014-04" db="EMBL/GenBank/DDBJ databases">
        <authorList>
            <consortium name="DOE Joint Genome Institute"/>
            <person name="Kuo A."/>
            <person name="Kohler A."/>
            <person name="Nagy L.G."/>
            <person name="Floudas D."/>
            <person name="Copeland A."/>
            <person name="Barry K.W."/>
            <person name="Cichocki N."/>
            <person name="Veneault-Fourrey C."/>
            <person name="LaButti K."/>
            <person name="Lindquist E.A."/>
            <person name="Lipzen A."/>
            <person name="Lundell T."/>
            <person name="Morin E."/>
            <person name="Murat C."/>
            <person name="Sun H."/>
            <person name="Tunlid A."/>
            <person name="Henrissat B."/>
            <person name="Grigoriev I.V."/>
            <person name="Hibbett D.S."/>
            <person name="Martin F."/>
            <person name="Nordberg H.P."/>
            <person name="Cantor M.N."/>
            <person name="Hua S.X."/>
        </authorList>
    </citation>
    <scope>NUCLEOTIDE SEQUENCE [LARGE SCALE GENOMIC DNA]</scope>
    <source>
        <strain evidence="3 4">LaAM-08-1</strain>
    </source>
</reference>
<gene>
    <name evidence="2" type="ORF">K443DRAFT_13295</name>
    <name evidence="3" type="ORF">K443DRAFT_5932</name>
</gene>
<keyword evidence="4" id="KW-1185">Reference proteome</keyword>
<dbReference type="EMBL" id="KN838589">
    <property type="protein sequence ID" value="KIK02651.1"/>
    <property type="molecule type" value="Genomic_DNA"/>
</dbReference>
<reference evidence="4" key="2">
    <citation type="submission" date="2015-01" db="EMBL/GenBank/DDBJ databases">
        <title>Evolutionary Origins and Diversification of the Mycorrhizal Mutualists.</title>
        <authorList>
            <consortium name="DOE Joint Genome Institute"/>
            <consortium name="Mycorrhizal Genomics Consortium"/>
            <person name="Kohler A."/>
            <person name="Kuo A."/>
            <person name="Nagy L.G."/>
            <person name="Floudas D."/>
            <person name="Copeland A."/>
            <person name="Barry K.W."/>
            <person name="Cichocki N."/>
            <person name="Veneault-Fourrey C."/>
            <person name="LaButti K."/>
            <person name="Lindquist E.A."/>
            <person name="Lipzen A."/>
            <person name="Lundell T."/>
            <person name="Morin E."/>
            <person name="Murat C."/>
            <person name="Riley R."/>
            <person name="Ohm R."/>
            <person name="Sun H."/>
            <person name="Tunlid A."/>
            <person name="Henrissat B."/>
            <person name="Grigoriev I.V."/>
            <person name="Hibbett D.S."/>
            <person name="Martin F."/>
        </authorList>
    </citation>
    <scope>NUCLEOTIDE SEQUENCE [LARGE SCALE GENOMIC DNA]</scope>
    <source>
        <strain evidence="4">LaAM-08-1</strain>
    </source>
</reference>
<proteinExistence type="predicted"/>
<reference evidence="3" key="3">
    <citation type="submission" date="2015-02" db="EMBL/GenBank/DDBJ databases">
        <title>Evolutionary Origins and Diversification of the Mycorrhizal Mutualists.</title>
        <authorList>
            <consortium name="DOE Joint Genome Institute"/>
            <consortium name="Mycorrhizal Genomics Consortium"/>
            <person name="Kohler A."/>
            <person name="Kuo A."/>
            <person name="Nagy L.G."/>
            <person name="Floudas D."/>
            <person name="Copeland A."/>
            <person name="Barry K.W."/>
            <person name="Cichocki N."/>
            <person name="Veneault-Fourrey C."/>
            <person name="LaButti K."/>
            <person name="Lindquist E.A."/>
            <person name="Lipzen A."/>
            <person name="Lundell T."/>
            <person name="Morin E."/>
            <person name="Murat C."/>
            <person name="Riley R."/>
            <person name="Ohm R."/>
            <person name="Sun H."/>
            <person name="Tunlid A."/>
            <person name="Henrissat B."/>
            <person name="Grigoriev I.V."/>
            <person name="Hibbett D.S."/>
            <person name="Martin F."/>
        </authorList>
    </citation>
    <scope>NUCLEOTIDE SEQUENCE</scope>
    <source>
        <strain evidence="3 4">LaAM-08-1</strain>
    </source>
</reference>
<feature type="region of interest" description="Disordered" evidence="1">
    <location>
        <begin position="17"/>
        <end position="64"/>
    </location>
</feature>
<protein>
    <submittedName>
        <fullName evidence="3">Uncharacterized protein</fullName>
    </submittedName>
</protein>
<dbReference type="OrthoDB" id="2423954at2759"/>
<dbReference type="HOGENOM" id="CLU_1992977_0_0_1"/>
<name>A0A0C9XCN4_9AGAR</name>
<feature type="compositionally biased region" description="Low complexity" evidence="1">
    <location>
        <begin position="17"/>
        <end position="28"/>
    </location>
</feature>
<evidence type="ECO:0000313" key="2">
    <source>
        <dbReference type="EMBL" id="KIJ92854.1"/>
    </source>
</evidence>
<evidence type="ECO:0000313" key="4">
    <source>
        <dbReference type="Proteomes" id="UP000054477"/>
    </source>
</evidence>
<evidence type="ECO:0000256" key="1">
    <source>
        <dbReference type="SAM" id="MobiDB-lite"/>
    </source>
</evidence>
<dbReference type="AlphaFoldDB" id="A0A0C9XCN4"/>
<feature type="compositionally biased region" description="Polar residues" evidence="1">
    <location>
        <begin position="54"/>
        <end position="64"/>
    </location>
</feature>
<organism evidence="3 4">
    <name type="scientific">Laccaria amethystina LaAM-08-1</name>
    <dbReference type="NCBI Taxonomy" id="1095629"/>
    <lineage>
        <taxon>Eukaryota</taxon>
        <taxon>Fungi</taxon>
        <taxon>Dikarya</taxon>
        <taxon>Basidiomycota</taxon>
        <taxon>Agaricomycotina</taxon>
        <taxon>Agaricomycetes</taxon>
        <taxon>Agaricomycetidae</taxon>
        <taxon>Agaricales</taxon>
        <taxon>Agaricineae</taxon>
        <taxon>Hydnangiaceae</taxon>
        <taxon>Laccaria</taxon>
    </lineage>
</organism>
<feature type="compositionally biased region" description="Pro residues" evidence="1">
    <location>
        <begin position="35"/>
        <end position="50"/>
    </location>
</feature>
<dbReference type="EMBL" id="KN838880">
    <property type="protein sequence ID" value="KIJ92854.1"/>
    <property type="molecule type" value="Genomic_DNA"/>
</dbReference>